<dbReference type="InterPro" id="IPR035093">
    <property type="entry name" value="RelE/ParE_toxin_dom_sf"/>
</dbReference>
<evidence type="ECO:0008006" key="4">
    <source>
        <dbReference type="Google" id="ProtNLM"/>
    </source>
</evidence>
<dbReference type="AlphaFoldDB" id="A0A1G1WM95"/>
<organism evidence="2 3">
    <name type="scientific">Candidatus Woykebacteria bacterium RIFCSPHIGHO2_02_FULL_43_16b</name>
    <dbReference type="NCBI Taxonomy" id="1802601"/>
    <lineage>
        <taxon>Bacteria</taxon>
        <taxon>Candidatus Woykeibacteriota</taxon>
    </lineage>
</organism>
<comment type="caution">
    <text evidence="2">The sequence shown here is derived from an EMBL/GenBank/DDBJ whole genome shotgun (WGS) entry which is preliminary data.</text>
</comment>
<dbReference type="SUPFAM" id="SSF143011">
    <property type="entry name" value="RelE-like"/>
    <property type="match status" value="1"/>
</dbReference>
<evidence type="ECO:0000313" key="3">
    <source>
        <dbReference type="Proteomes" id="UP000177821"/>
    </source>
</evidence>
<dbReference type="Gene3D" id="3.30.2310.20">
    <property type="entry name" value="RelE-like"/>
    <property type="match status" value="1"/>
</dbReference>
<dbReference type="InterPro" id="IPR004386">
    <property type="entry name" value="Toxin_YafQ-like"/>
</dbReference>
<proteinExistence type="predicted"/>
<evidence type="ECO:0000256" key="1">
    <source>
        <dbReference type="ARBA" id="ARBA00022649"/>
    </source>
</evidence>
<gene>
    <name evidence="2" type="ORF">A3J50_01245</name>
</gene>
<dbReference type="Pfam" id="PF15738">
    <property type="entry name" value="YafQ_toxin"/>
    <property type="match status" value="1"/>
</dbReference>
<reference evidence="2 3" key="1">
    <citation type="journal article" date="2016" name="Nat. Commun.">
        <title>Thousands of microbial genomes shed light on interconnected biogeochemical processes in an aquifer system.</title>
        <authorList>
            <person name="Anantharaman K."/>
            <person name="Brown C.T."/>
            <person name="Hug L.A."/>
            <person name="Sharon I."/>
            <person name="Castelle C.J."/>
            <person name="Probst A.J."/>
            <person name="Thomas B.C."/>
            <person name="Singh A."/>
            <person name="Wilkins M.J."/>
            <person name="Karaoz U."/>
            <person name="Brodie E.L."/>
            <person name="Williams K.H."/>
            <person name="Hubbard S.S."/>
            <person name="Banfield J.F."/>
        </authorList>
    </citation>
    <scope>NUCLEOTIDE SEQUENCE [LARGE SCALE GENOMIC DNA]</scope>
</reference>
<dbReference type="NCBIfam" id="TIGR02385">
    <property type="entry name" value="RelE_StbE"/>
    <property type="match status" value="1"/>
</dbReference>
<dbReference type="Proteomes" id="UP000177821">
    <property type="component" value="Unassembled WGS sequence"/>
</dbReference>
<sequence length="91" mass="10799">MIENTKRVEYSRRFQKQLKRAPIEIKIAFLDRRDVFNQDPFQPQLNNHKLSGSLSNLRSINITGDWRAIYSETKTVIIFEMLGTHSELYKN</sequence>
<evidence type="ECO:0000313" key="2">
    <source>
        <dbReference type="EMBL" id="OGY28721.1"/>
    </source>
</evidence>
<accession>A0A1G1WM95</accession>
<protein>
    <recommendedName>
        <fullName evidence="4">Type II toxin-antitoxin system mRNA interferase toxin, RelE/StbE family</fullName>
    </recommendedName>
</protein>
<keyword evidence="1" id="KW-1277">Toxin-antitoxin system</keyword>
<dbReference type="InterPro" id="IPR007712">
    <property type="entry name" value="RelE/ParE_toxin"/>
</dbReference>
<dbReference type="EMBL" id="MHCX01000045">
    <property type="protein sequence ID" value="OGY28721.1"/>
    <property type="molecule type" value="Genomic_DNA"/>
</dbReference>
<name>A0A1G1WM95_9BACT</name>